<evidence type="ECO:0000313" key="2">
    <source>
        <dbReference type="EMBL" id="MFC5724528.1"/>
    </source>
</evidence>
<organism evidence="2 3">
    <name type="scientific">Streptomyces gamaensis</name>
    <dbReference type="NCBI Taxonomy" id="1763542"/>
    <lineage>
        <taxon>Bacteria</taxon>
        <taxon>Bacillati</taxon>
        <taxon>Actinomycetota</taxon>
        <taxon>Actinomycetes</taxon>
        <taxon>Kitasatosporales</taxon>
        <taxon>Streptomycetaceae</taxon>
        <taxon>Streptomyces</taxon>
    </lineage>
</organism>
<evidence type="ECO:0008006" key="4">
    <source>
        <dbReference type="Google" id="ProtNLM"/>
    </source>
</evidence>
<evidence type="ECO:0000256" key="1">
    <source>
        <dbReference type="SAM" id="MobiDB-lite"/>
    </source>
</evidence>
<dbReference type="EMBL" id="JBHSPB010000029">
    <property type="protein sequence ID" value="MFC5724528.1"/>
    <property type="molecule type" value="Genomic_DNA"/>
</dbReference>
<protein>
    <recommendedName>
        <fullName evidence="4">Transposase IS4-like domain-containing protein</fullName>
    </recommendedName>
</protein>
<dbReference type="Proteomes" id="UP001596083">
    <property type="component" value="Unassembled WGS sequence"/>
</dbReference>
<proteinExistence type="predicted"/>
<feature type="region of interest" description="Disordered" evidence="1">
    <location>
        <begin position="66"/>
        <end position="91"/>
    </location>
</feature>
<evidence type="ECO:0000313" key="3">
    <source>
        <dbReference type="Proteomes" id="UP001596083"/>
    </source>
</evidence>
<sequence length="91" mass="9650">MDGLGPVLAVLATAASVQNRDAAVPLPEQLRARYVSVRLVRADCGYAGGRRLPAQCGGDLMDPQPVGHVRPGRRTAPSLNSRAFSYSCRST</sequence>
<name>A0ABW0Z996_9ACTN</name>
<keyword evidence="3" id="KW-1185">Reference proteome</keyword>
<gene>
    <name evidence="2" type="ORF">ACFP1Z_30675</name>
</gene>
<feature type="compositionally biased region" description="Polar residues" evidence="1">
    <location>
        <begin position="77"/>
        <end position="91"/>
    </location>
</feature>
<comment type="caution">
    <text evidence="2">The sequence shown here is derived from an EMBL/GenBank/DDBJ whole genome shotgun (WGS) entry which is preliminary data.</text>
</comment>
<reference evidence="3" key="1">
    <citation type="journal article" date="2019" name="Int. J. Syst. Evol. Microbiol.">
        <title>The Global Catalogue of Microorganisms (GCM) 10K type strain sequencing project: providing services to taxonomists for standard genome sequencing and annotation.</title>
        <authorList>
            <consortium name="The Broad Institute Genomics Platform"/>
            <consortium name="The Broad Institute Genome Sequencing Center for Infectious Disease"/>
            <person name="Wu L."/>
            <person name="Ma J."/>
        </authorList>
    </citation>
    <scope>NUCLEOTIDE SEQUENCE [LARGE SCALE GENOMIC DNA]</scope>
    <source>
        <strain evidence="3">CGMCC 4.7304</strain>
    </source>
</reference>
<accession>A0ABW0Z996</accession>